<dbReference type="CDD" id="cd05325">
    <property type="entry name" value="carb_red_sniffer_like_SDR_c"/>
    <property type="match status" value="1"/>
</dbReference>
<dbReference type="GO" id="GO:0016616">
    <property type="term" value="F:oxidoreductase activity, acting on the CH-OH group of donors, NAD or NADP as acceptor"/>
    <property type="evidence" value="ECO:0007669"/>
    <property type="project" value="TreeGrafter"/>
</dbReference>
<reference evidence="2" key="2">
    <citation type="submission" date="2023-06" db="EMBL/GenBank/DDBJ databases">
        <authorList>
            <consortium name="Lawrence Berkeley National Laboratory"/>
            <person name="Haridas S."/>
            <person name="Hensen N."/>
            <person name="Bonometti L."/>
            <person name="Westerberg I."/>
            <person name="Brannstrom I.O."/>
            <person name="Guillou S."/>
            <person name="Cros-Aarteil S."/>
            <person name="Calhoun S."/>
            <person name="Kuo A."/>
            <person name="Mondo S."/>
            <person name="Pangilinan J."/>
            <person name="Riley R."/>
            <person name="Labutti K."/>
            <person name="Andreopoulos B."/>
            <person name="Lipzen A."/>
            <person name="Chen C."/>
            <person name="Yanf M."/>
            <person name="Daum C."/>
            <person name="Ng V."/>
            <person name="Clum A."/>
            <person name="Steindorff A."/>
            <person name="Ohm R."/>
            <person name="Martin F."/>
            <person name="Silar P."/>
            <person name="Natvig D."/>
            <person name="Lalanne C."/>
            <person name="Gautier V."/>
            <person name="Ament-Velasquez S.L."/>
            <person name="Kruys A."/>
            <person name="Hutchinson M.I."/>
            <person name="Powell A.J."/>
            <person name="Barry K."/>
            <person name="Miller A.N."/>
            <person name="Grigoriev I.V."/>
            <person name="Debuchy R."/>
            <person name="Gladieux P."/>
            <person name="Thoren M.H."/>
            <person name="Johannesson H."/>
        </authorList>
    </citation>
    <scope>NUCLEOTIDE SEQUENCE</scope>
    <source>
        <strain evidence="2">CBS 118394</strain>
    </source>
</reference>
<dbReference type="SUPFAM" id="SSF51735">
    <property type="entry name" value="NAD(P)-binding Rossmann-fold domains"/>
    <property type="match status" value="1"/>
</dbReference>
<evidence type="ECO:0008006" key="4">
    <source>
        <dbReference type="Google" id="ProtNLM"/>
    </source>
</evidence>
<dbReference type="AlphaFoldDB" id="A0AAE0IHC1"/>
<sequence>MSTPEKRCLVIGANRGIGFQLATRHLAKGYAVYGTYRPETRDDSSVAEMKEAGIKTLELDFTDEDSIKAAAKEYGDGPLDVLINCGGLYKLWDDKPFTEHSAEDLLEHFRVNTIGPFLASKTFLPALEKAEQGKIITMSSDFASIADNTGGNVCYRLSKAGVNQLTKNMAIDLGKLGSKVLTLAVHPGYVATKMTGYYGEDDMETCMSSLVETIERLGKDIPTGSYVRWSGDIMAY</sequence>
<dbReference type="Gene3D" id="3.40.50.720">
    <property type="entry name" value="NAD(P)-binding Rossmann-like Domain"/>
    <property type="match status" value="1"/>
</dbReference>
<dbReference type="PRINTS" id="PR00080">
    <property type="entry name" value="SDRFAMILY"/>
</dbReference>
<dbReference type="PANTHER" id="PTHR45458">
    <property type="entry name" value="SHORT-CHAIN DEHYDROGENASE/REDUCTASE SDR"/>
    <property type="match status" value="1"/>
</dbReference>
<dbReference type="Proteomes" id="UP001283341">
    <property type="component" value="Unassembled WGS sequence"/>
</dbReference>
<protein>
    <recommendedName>
        <fullName evidence="4">C-factor</fullName>
    </recommendedName>
</protein>
<dbReference type="Pfam" id="PF00106">
    <property type="entry name" value="adh_short"/>
    <property type="match status" value="1"/>
</dbReference>
<keyword evidence="3" id="KW-1185">Reference proteome</keyword>
<comment type="caution">
    <text evidence="2">The sequence shown here is derived from an EMBL/GenBank/DDBJ whole genome shotgun (WGS) entry which is preliminary data.</text>
</comment>
<organism evidence="2 3">
    <name type="scientific">Apodospora peruviana</name>
    <dbReference type="NCBI Taxonomy" id="516989"/>
    <lineage>
        <taxon>Eukaryota</taxon>
        <taxon>Fungi</taxon>
        <taxon>Dikarya</taxon>
        <taxon>Ascomycota</taxon>
        <taxon>Pezizomycotina</taxon>
        <taxon>Sordariomycetes</taxon>
        <taxon>Sordariomycetidae</taxon>
        <taxon>Sordariales</taxon>
        <taxon>Lasiosphaeriaceae</taxon>
        <taxon>Apodospora</taxon>
    </lineage>
</organism>
<evidence type="ECO:0000313" key="3">
    <source>
        <dbReference type="Proteomes" id="UP001283341"/>
    </source>
</evidence>
<comment type="similarity">
    <text evidence="1">Belongs to the short-chain dehydrogenases/reductases (SDR) family.</text>
</comment>
<name>A0AAE0IHC1_9PEZI</name>
<dbReference type="InterPro" id="IPR036291">
    <property type="entry name" value="NAD(P)-bd_dom_sf"/>
</dbReference>
<gene>
    <name evidence="2" type="ORF">B0H66DRAFT_547347</name>
</gene>
<reference evidence="2" key="1">
    <citation type="journal article" date="2023" name="Mol. Phylogenet. Evol.">
        <title>Genome-scale phylogeny and comparative genomics of the fungal order Sordariales.</title>
        <authorList>
            <person name="Hensen N."/>
            <person name="Bonometti L."/>
            <person name="Westerberg I."/>
            <person name="Brannstrom I.O."/>
            <person name="Guillou S."/>
            <person name="Cros-Aarteil S."/>
            <person name="Calhoun S."/>
            <person name="Haridas S."/>
            <person name="Kuo A."/>
            <person name="Mondo S."/>
            <person name="Pangilinan J."/>
            <person name="Riley R."/>
            <person name="LaButti K."/>
            <person name="Andreopoulos B."/>
            <person name="Lipzen A."/>
            <person name="Chen C."/>
            <person name="Yan M."/>
            <person name="Daum C."/>
            <person name="Ng V."/>
            <person name="Clum A."/>
            <person name="Steindorff A."/>
            <person name="Ohm R.A."/>
            <person name="Martin F."/>
            <person name="Silar P."/>
            <person name="Natvig D.O."/>
            <person name="Lalanne C."/>
            <person name="Gautier V."/>
            <person name="Ament-Velasquez S.L."/>
            <person name="Kruys A."/>
            <person name="Hutchinson M.I."/>
            <person name="Powell A.J."/>
            <person name="Barry K."/>
            <person name="Miller A.N."/>
            <person name="Grigoriev I.V."/>
            <person name="Debuchy R."/>
            <person name="Gladieux P."/>
            <person name="Hiltunen Thoren M."/>
            <person name="Johannesson H."/>
        </authorList>
    </citation>
    <scope>NUCLEOTIDE SEQUENCE</scope>
    <source>
        <strain evidence="2">CBS 118394</strain>
    </source>
</reference>
<dbReference type="InterPro" id="IPR002347">
    <property type="entry name" value="SDR_fam"/>
</dbReference>
<dbReference type="PANTHER" id="PTHR45458:SF1">
    <property type="entry name" value="SHORT CHAIN DEHYDROGENASE"/>
    <property type="match status" value="1"/>
</dbReference>
<proteinExistence type="inferred from homology"/>
<accession>A0AAE0IHC1</accession>
<dbReference type="InterPro" id="IPR052184">
    <property type="entry name" value="SDR_enzymes"/>
</dbReference>
<dbReference type="EMBL" id="JAUEDM010000002">
    <property type="protein sequence ID" value="KAK3325072.1"/>
    <property type="molecule type" value="Genomic_DNA"/>
</dbReference>
<evidence type="ECO:0000256" key="1">
    <source>
        <dbReference type="RuleBase" id="RU000363"/>
    </source>
</evidence>
<evidence type="ECO:0000313" key="2">
    <source>
        <dbReference type="EMBL" id="KAK3325072.1"/>
    </source>
</evidence>
<dbReference type="PRINTS" id="PR00081">
    <property type="entry name" value="GDHRDH"/>
</dbReference>